<dbReference type="GO" id="GO:0004190">
    <property type="term" value="F:aspartic-type endopeptidase activity"/>
    <property type="evidence" value="ECO:0007669"/>
    <property type="project" value="InterPro"/>
</dbReference>
<proteinExistence type="inferred from homology"/>
<comment type="similarity">
    <text evidence="1">Belongs to the peptidase A24 family.</text>
</comment>
<dbReference type="GO" id="GO:0008168">
    <property type="term" value="F:methyltransferase activity"/>
    <property type="evidence" value="ECO:0007669"/>
    <property type="project" value="UniProtKB-KW"/>
</dbReference>
<accession>A0A1H6A647</accession>
<dbReference type="PANTHER" id="PTHR30487:SF0">
    <property type="entry name" value="PREPILIN LEADER PEPTIDASE_N-METHYLTRANSFERASE-RELATED"/>
    <property type="match status" value="1"/>
</dbReference>
<evidence type="ECO:0000313" key="5">
    <source>
        <dbReference type="Proteomes" id="UP000236723"/>
    </source>
</evidence>
<feature type="transmembrane region" description="Helical" evidence="2">
    <location>
        <begin position="162"/>
        <end position="182"/>
    </location>
</feature>
<dbReference type="InterPro" id="IPR000045">
    <property type="entry name" value="Prepilin_IV_endopep_pep"/>
</dbReference>
<organism evidence="4 5">
    <name type="scientific">Thermomonospora echinospora</name>
    <dbReference type="NCBI Taxonomy" id="1992"/>
    <lineage>
        <taxon>Bacteria</taxon>
        <taxon>Bacillati</taxon>
        <taxon>Actinomycetota</taxon>
        <taxon>Actinomycetes</taxon>
        <taxon>Streptosporangiales</taxon>
        <taxon>Thermomonosporaceae</taxon>
        <taxon>Thermomonospora</taxon>
    </lineage>
</organism>
<keyword evidence="2" id="KW-1133">Transmembrane helix</keyword>
<evidence type="ECO:0000259" key="3">
    <source>
        <dbReference type="Pfam" id="PF01478"/>
    </source>
</evidence>
<evidence type="ECO:0000256" key="2">
    <source>
        <dbReference type="SAM" id="Phobius"/>
    </source>
</evidence>
<feature type="transmembrane region" description="Helical" evidence="2">
    <location>
        <begin position="87"/>
        <end position="107"/>
    </location>
</feature>
<dbReference type="PANTHER" id="PTHR30487">
    <property type="entry name" value="TYPE 4 PREPILIN-LIKE PROTEINS LEADER PEPTIDE-PROCESSING ENZYME"/>
    <property type="match status" value="1"/>
</dbReference>
<protein>
    <submittedName>
        <fullName evidence="4">Leader peptidase (Prepilin peptidase) / N-methyltransferase</fullName>
    </submittedName>
</protein>
<keyword evidence="2" id="KW-0472">Membrane</keyword>
<sequence length="213" mass="22442">MIQFLTLSVAGLAGSGAGWFSAPLTTRYCGPVTRHRRIVLAALGGAVTVMLTWRLGMGVELLAFCYLGVVGSLLAVIDIAVKRLPDFFTLPSYGVGIVLLGMAAFFVADGMFRFVHALLGMAALWFCYAVQHYLRPDAMGRGDVKLAGVIGLHLGWLGQAEWVTGAMAGLLLGGLFGITCMLLGRVGRKDEMPFGPFMLAGALLGVMSGGVLA</sequence>
<name>A0A1H6A647_9ACTN</name>
<evidence type="ECO:0000256" key="1">
    <source>
        <dbReference type="ARBA" id="ARBA00005801"/>
    </source>
</evidence>
<dbReference type="Gene3D" id="1.20.120.1220">
    <property type="match status" value="1"/>
</dbReference>
<dbReference type="RefSeq" id="WP_103938186.1">
    <property type="nucleotide sequence ID" value="NZ_FNVO01000005.1"/>
</dbReference>
<dbReference type="GO" id="GO:0005886">
    <property type="term" value="C:plasma membrane"/>
    <property type="evidence" value="ECO:0007669"/>
    <property type="project" value="TreeGrafter"/>
</dbReference>
<dbReference type="AlphaFoldDB" id="A0A1H6A647"/>
<reference evidence="5" key="1">
    <citation type="submission" date="2016-10" db="EMBL/GenBank/DDBJ databases">
        <authorList>
            <person name="Varghese N."/>
            <person name="Submissions S."/>
        </authorList>
    </citation>
    <scope>NUCLEOTIDE SEQUENCE [LARGE SCALE GENOMIC DNA]</scope>
    <source>
        <strain evidence="5">DSM 43163</strain>
    </source>
</reference>
<dbReference type="GO" id="GO:0032259">
    <property type="term" value="P:methylation"/>
    <property type="evidence" value="ECO:0007669"/>
    <property type="project" value="UniProtKB-KW"/>
</dbReference>
<keyword evidence="4" id="KW-0808">Transferase</keyword>
<dbReference type="Proteomes" id="UP000236723">
    <property type="component" value="Unassembled WGS sequence"/>
</dbReference>
<feature type="transmembrane region" description="Helical" evidence="2">
    <location>
        <begin position="61"/>
        <end position="81"/>
    </location>
</feature>
<dbReference type="GO" id="GO:0006465">
    <property type="term" value="P:signal peptide processing"/>
    <property type="evidence" value="ECO:0007669"/>
    <property type="project" value="TreeGrafter"/>
</dbReference>
<keyword evidence="2" id="KW-0812">Transmembrane</keyword>
<dbReference type="Pfam" id="PF01478">
    <property type="entry name" value="Peptidase_A24"/>
    <property type="match status" value="1"/>
</dbReference>
<feature type="transmembrane region" description="Helical" evidence="2">
    <location>
        <begin position="114"/>
        <end position="134"/>
    </location>
</feature>
<keyword evidence="5" id="KW-1185">Reference proteome</keyword>
<dbReference type="InterPro" id="IPR050882">
    <property type="entry name" value="Prepilin_peptidase/N-MTase"/>
</dbReference>
<evidence type="ECO:0000313" key="4">
    <source>
        <dbReference type="EMBL" id="SEG43507.1"/>
    </source>
</evidence>
<gene>
    <name evidence="4" type="ORF">SAMN04489712_105200</name>
</gene>
<feature type="transmembrane region" description="Helical" evidence="2">
    <location>
        <begin position="194"/>
        <end position="212"/>
    </location>
</feature>
<keyword evidence="4" id="KW-0489">Methyltransferase</keyword>
<dbReference type="EMBL" id="FNVO01000005">
    <property type="protein sequence ID" value="SEG43507.1"/>
    <property type="molecule type" value="Genomic_DNA"/>
</dbReference>
<feature type="domain" description="Prepilin type IV endopeptidase peptidase" evidence="3">
    <location>
        <begin position="69"/>
        <end position="177"/>
    </location>
</feature>